<comment type="caution">
    <text evidence="2">The sequence shown here is derived from an EMBL/GenBank/DDBJ whole genome shotgun (WGS) entry which is preliminary data.</text>
</comment>
<dbReference type="Proteomes" id="UP000886339">
    <property type="component" value="Unassembled WGS sequence"/>
</dbReference>
<dbReference type="GO" id="GO:0004180">
    <property type="term" value="F:carboxypeptidase activity"/>
    <property type="evidence" value="ECO:0007669"/>
    <property type="project" value="UniProtKB-KW"/>
</dbReference>
<keyword evidence="2" id="KW-0645">Protease</keyword>
<dbReference type="PROSITE" id="PS51257">
    <property type="entry name" value="PROKAR_LIPOPROTEIN"/>
    <property type="match status" value="1"/>
</dbReference>
<dbReference type="EMBL" id="DRLF01000358">
    <property type="protein sequence ID" value="HEC07250.1"/>
    <property type="molecule type" value="Genomic_DNA"/>
</dbReference>
<protein>
    <submittedName>
        <fullName evidence="2">Carboxypeptidase regulatory-like domain-containing protein</fullName>
    </submittedName>
</protein>
<feature type="signal peptide" evidence="1">
    <location>
        <begin position="1"/>
        <end position="24"/>
    </location>
</feature>
<feature type="chain" id="PRO_5032376813" evidence="1">
    <location>
        <begin position="25"/>
        <end position="559"/>
    </location>
</feature>
<accession>A0A831WC65</accession>
<evidence type="ECO:0000313" key="2">
    <source>
        <dbReference type="EMBL" id="HEC07250.1"/>
    </source>
</evidence>
<keyword evidence="2" id="KW-0378">Hydrolase</keyword>
<evidence type="ECO:0000256" key="1">
    <source>
        <dbReference type="SAM" id="SignalP"/>
    </source>
</evidence>
<reference evidence="2" key="1">
    <citation type="journal article" date="2020" name="mSystems">
        <title>Genome- and Community-Level Interaction Insights into Carbon Utilization and Element Cycling Functions of Hydrothermarchaeota in Hydrothermal Sediment.</title>
        <authorList>
            <person name="Zhou Z."/>
            <person name="Liu Y."/>
            <person name="Xu W."/>
            <person name="Pan J."/>
            <person name="Luo Z.H."/>
            <person name="Li M."/>
        </authorList>
    </citation>
    <scope>NUCLEOTIDE SEQUENCE [LARGE SCALE GENOMIC DNA]</scope>
    <source>
        <strain evidence="2">HyVt-458</strain>
    </source>
</reference>
<sequence>MKYLKTTRVSLVSLCMTGLLTACGGGGGGETPSADDGNVTLSGSVFAAPVRGASVSLSDCNGNTVAAAVTSNDDGSYRFSIPASDLGQDLCIEATGGLFDDEATGTSNRQAGRLSAFVAAGSYSSDASVHLTPGSTIIHDLITEYGKSPADSRSLFENTFGYTPDVTVAPTDATNPTTSDKDSQRAGLRAALFSQLTFDLGLKTHEQFAMLEALAQDLSDGVLDGEDSSGTIQVAGTSISLPADILNRYSNAMYNFRNGRENTDLTNAELGSLPFAKMALTDSYKVEYLDGGMMTMEGKSAFTLRISNADGTPASGLAVRLMPMMYMNGMAHGSPVADVVDNGDGTYDASVYYLMASSMMNGMSMGYWKLDVMINGETATFYPDVMMAMGDSVKATLKGQMDMIAGMDMSGGMDMGGDMTMTMENRSYYLFKEGFMMEAGSYMLKLFIAAKESMMSYKAVYGGATLDGGMEPLLVNSDPALTSVEVSTDGGATWTAAMPDGATGIWTVMGLTGLTDGVQAEIHVRLTVNGETKTTDGTAAGGNAIFLLTPGGSTMSMSM</sequence>
<gene>
    <name evidence="2" type="ORF">ENJ12_10380</name>
</gene>
<keyword evidence="2" id="KW-0121">Carboxypeptidase</keyword>
<keyword evidence="1" id="KW-0732">Signal</keyword>
<organism evidence="2">
    <name type="scientific">Thiolapillus brandeum</name>
    <dbReference type="NCBI Taxonomy" id="1076588"/>
    <lineage>
        <taxon>Bacteria</taxon>
        <taxon>Pseudomonadati</taxon>
        <taxon>Pseudomonadota</taxon>
        <taxon>Gammaproteobacteria</taxon>
        <taxon>Chromatiales</taxon>
        <taxon>Sedimenticolaceae</taxon>
        <taxon>Thiolapillus</taxon>
    </lineage>
</organism>
<proteinExistence type="predicted"/>
<name>A0A831WC65_9GAMM</name>
<dbReference type="AlphaFoldDB" id="A0A831WC65"/>